<dbReference type="Pfam" id="PF00172">
    <property type="entry name" value="Zn_clus"/>
    <property type="match status" value="1"/>
</dbReference>
<accession>A0A0M9F318</accession>
<name>A0A0M9F318_FUSLA</name>
<dbReference type="Gene3D" id="4.10.240.10">
    <property type="entry name" value="Zn(2)-C6 fungal-type DNA-binding domain"/>
    <property type="match status" value="1"/>
</dbReference>
<evidence type="ECO:0000256" key="2">
    <source>
        <dbReference type="ARBA" id="ARBA00022833"/>
    </source>
</evidence>
<dbReference type="AlphaFoldDB" id="A0A0M9F318"/>
<dbReference type="SUPFAM" id="SSF57701">
    <property type="entry name" value="Zn2/Cys6 DNA-binding domain"/>
    <property type="match status" value="1"/>
</dbReference>
<keyword evidence="2" id="KW-0862">Zinc</keyword>
<proteinExistence type="predicted"/>
<dbReference type="InterPro" id="IPR036864">
    <property type="entry name" value="Zn2-C6_fun-type_DNA-bd_sf"/>
</dbReference>
<dbReference type="Proteomes" id="UP000037904">
    <property type="component" value="Unassembled WGS sequence"/>
</dbReference>
<dbReference type="PROSITE" id="PS50048">
    <property type="entry name" value="ZN2_CY6_FUNGAL_2"/>
    <property type="match status" value="1"/>
</dbReference>
<comment type="caution">
    <text evidence="8">The sequence shown here is derived from an EMBL/GenBank/DDBJ whole genome shotgun (WGS) entry which is preliminary data.</text>
</comment>
<keyword evidence="1" id="KW-0479">Metal-binding</keyword>
<protein>
    <submittedName>
        <fullName evidence="8">Transcription factor</fullName>
    </submittedName>
</protein>
<keyword evidence="3" id="KW-0805">Transcription regulation</keyword>
<evidence type="ECO:0000313" key="8">
    <source>
        <dbReference type="EMBL" id="KPA44776.1"/>
    </source>
</evidence>
<keyword evidence="5" id="KW-0804">Transcription</keyword>
<evidence type="ECO:0000256" key="4">
    <source>
        <dbReference type="ARBA" id="ARBA00023125"/>
    </source>
</evidence>
<dbReference type="EMBL" id="JXCE01000022">
    <property type="protein sequence ID" value="KPA44776.1"/>
    <property type="molecule type" value="Genomic_DNA"/>
</dbReference>
<dbReference type="PANTHER" id="PTHR36206">
    <property type="entry name" value="ASPERCRYPTIN BIOSYNTHESIS CLUSTER-SPECIFIC TRANSCRIPTION REGULATOR ATNN-RELATED"/>
    <property type="match status" value="1"/>
</dbReference>
<reference evidence="8 9" key="1">
    <citation type="submission" date="2015-04" db="EMBL/GenBank/DDBJ databases">
        <title>The draft genome sequence of Fusarium langsethiae, a T-2/HT-2 mycotoxin producer.</title>
        <authorList>
            <person name="Lysoe E."/>
            <person name="Divon H.H."/>
            <person name="Terzi V."/>
            <person name="Orru L."/>
            <person name="Lamontanara A."/>
            <person name="Kolseth A.-K."/>
            <person name="Frandsen R.J."/>
            <person name="Nielsen K."/>
            <person name="Thrane U."/>
        </authorList>
    </citation>
    <scope>NUCLEOTIDE SEQUENCE [LARGE SCALE GENOMIC DNA]</scope>
    <source>
        <strain evidence="8 9">Fl201059</strain>
    </source>
</reference>
<dbReference type="GO" id="GO:0000981">
    <property type="term" value="F:DNA-binding transcription factor activity, RNA polymerase II-specific"/>
    <property type="evidence" value="ECO:0007669"/>
    <property type="project" value="InterPro"/>
</dbReference>
<dbReference type="PROSITE" id="PS00463">
    <property type="entry name" value="ZN2_CY6_FUNGAL_1"/>
    <property type="match status" value="1"/>
</dbReference>
<dbReference type="CDD" id="cd00067">
    <property type="entry name" value="GAL4"/>
    <property type="match status" value="1"/>
</dbReference>
<evidence type="ECO:0000259" key="7">
    <source>
        <dbReference type="PROSITE" id="PS50048"/>
    </source>
</evidence>
<evidence type="ECO:0000256" key="1">
    <source>
        <dbReference type="ARBA" id="ARBA00022723"/>
    </source>
</evidence>
<keyword evidence="9" id="KW-1185">Reference proteome</keyword>
<keyword evidence="6" id="KW-0539">Nucleus</keyword>
<sequence>MEKATSNHTAVMLKKANSSAPRRRTGCQTCRKRRIKCDETRPACTKCVQSGWKCDGYSSNAVSTITLHKESFSTSSPPTLLLSITSYSIPFKVPGSQRDRQLLHYFCVQGASEISGFLTSDFWSDIVLRESHQDSTLRQALVAMSSLHLDYITSDQVKCQPASVETLEKYGKAIRTHLSNGLELLKSISRHSTEMGRDEMRVLKTIFERLDMQASFFQDDRVPILSLPDWEKHKADYDALVPETCFSALQEAHESLVKLQSWLYSFVNKNVDTHEAGIDLLSSVVLEEKAALATAYSSWGYAFDNFQLMEKHDDHTMYGRRFLLVHFRICQMILDSKFPVNEEVFGASPNPAAHQILDLAETLLDYTTKLNSSPSATQTPRRNFSLESGVVAPLFALALKCSDESVATRAAQMLSLSQRREGLYDAQTMATILTLLKRSRDGEKEVEDELENSEISTSALEYHIPSGYQGGGIDKLLASMSI</sequence>
<keyword evidence="4" id="KW-0238">DNA-binding</keyword>
<dbReference type="InterPro" id="IPR052360">
    <property type="entry name" value="Transcr_Regulatory_Proteins"/>
</dbReference>
<dbReference type="PANTHER" id="PTHR36206:SF4">
    <property type="entry name" value="HYPOTHETICAL CONSERVED PROTEIN (EUROFUNG)-RELATED"/>
    <property type="match status" value="1"/>
</dbReference>
<evidence type="ECO:0000256" key="6">
    <source>
        <dbReference type="ARBA" id="ARBA00023242"/>
    </source>
</evidence>
<dbReference type="SMART" id="SM00066">
    <property type="entry name" value="GAL4"/>
    <property type="match status" value="1"/>
</dbReference>
<dbReference type="InterPro" id="IPR001138">
    <property type="entry name" value="Zn2Cys6_DnaBD"/>
</dbReference>
<gene>
    <name evidence="8" type="ORF">FLAG1_02364</name>
</gene>
<organism evidence="8 9">
    <name type="scientific">Fusarium langsethiae</name>
    <dbReference type="NCBI Taxonomy" id="179993"/>
    <lineage>
        <taxon>Eukaryota</taxon>
        <taxon>Fungi</taxon>
        <taxon>Dikarya</taxon>
        <taxon>Ascomycota</taxon>
        <taxon>Pezizomycotina</taxon>
        <taxon>Sordariomycetes</taxon>
        <taxon>Hypocreomycetidae</taxon>
        <taxon>Hypocreales</taxon>
        <taxon>Nectriaceae</taxon>
        <taxon>Fusarium</taxon>
    </lineage>
</organism>
<evidence type="ECO:0000313" key="9">
    <source>
        <dbReference type="Proteomes" id="UP000037904"/>
    </source>
</evidence>
<evidence type="ECO:0000256" key="5">
    <source>
        <dbReference type="ARBA" id="ARBA00023163"/>
    </source>
</evidence>
<feature type="domain" description="Zn(2)-C6 fungal-type" evidence="7">
    <location>
        <begin position="26"/>
        <end position="54"/>
    </location>
</feature>
<dbReference type="GO" id="GO:0003677">
    <property type="term" value="F:DNA binding"/>
    <property type="evidence" value="ECO:0007669"/>
    <property type="project" value="UniProtKB-KW"/>
</dbReference>
<dbReference type="GO" id="GO:0008270">
    <property type="term" value="F:zinc ion binding"/>
    <property type="evidence" value="ECO:0007669"/>
    <property type="project" value="InterPro"/>
</dbReference>
<evidence type="ECO:0000256" key="3">
    <source>
        <dbReference type="ARBA" id="ARBA00023015"/>
    </source>
</evidence>